<dbReference type="SUPFAM" id="SSF101960">
    <property type="entry name" value="Stabilizer of iron transporter SufD"/>
    <property type="match status" value="1"/>
</dbReference>
<sequence>MKSVTEELLKLVSDWKGGFQGAFNIREDGGCAGRQSTEHIQIDSKKDLPGLDIHIQAGTKGETVSIPACVTHGDVDDLVYNDFYVGEYADVTIVAGCGVHTENGEPARHNGIHRFFLEKGARVKYIEKHVGTGKGQGIRSIDPVTECFLQEDAVLEMDTSQIGGVDRTTRKTKATLDKSAKLVIRERLLTEGKQEAYTDFEVTMNGEGASTNLVSRSVARGESYQAYRSKIVGNAPCAGHSECDAIIADQGRVDASPELSANDGDAALIHEAAIGKIAGEQIMKLRTLGLTEEEAEEKIVEGFLS</sequence>
<name>A0A9D2MVP0_9FIRM</name>
<organism evidence="3 4">
    <name type="scientific">Candidatus Acutalibacter pullicola</name>
    <dbReference type="NCBI Taxonomy" id="2838417"/>
    <lineage>
        <taxon>Bacteria</taxon>
        <taxon>Bacillati</taxon>
        <taxon>Bacillota</taxon>
        <taxon>Clostridia</taxon>
        <taxon>Eubacteriales</taxon>
        <taxon>Acutalibacteraceae</taxon>
        <taxon>Acutalibacter</taxon>
    </lineage>
</organism>
<evidence type="ECO:0000259" key="2">
    <source>
        <dbReference type="Pfam" id="PF01458"/>
    </source>
</evidence>
<protein>
    <submittedName>
        <fullName evidence="3">SufD family Fe-S cluster assembly protein</fullName>
    </submittedName>
</protein>
<proteinExistence type="inferred from homology"/>
<dbReference type="PANTHER" id="PTHR30508">
    <property type="entry name" value="FES CLUSTER ASSEMBLY PROTEIN SUF"/>
    <property type="match status" value="1"/>
</dbReference>
<comment type="caution">
    <text evidence="3">The sequence shown here is derived from an EMBL/GenBank/DDBJ whole genome shotgun (WGS) entry which is preliminary data.</text>
</comment>
<dbReference type="PANTHER" id="PTHR30508:SF1">
    <property type="entry name" value="UPF0051 PROTEIN ABCI8, CHLOROPLASTIC-RELATED"/>
    <property type="match status" value="1"/>
</dbReference>
<accession>A0A9D2MVP0</accession>
<dbReference type="AlphaFoldDB" id="A0A9D2MVP0"/>
<dbReference type="InterPro" id="IPR055346">
    <property type="entry name" value="Fe-S_cluster_assembly_SufBD"/>
</dbReference>
<dbReference type="InterPro" id="IPR000825">
    <property type="entry name" value="SUF_FeS_clus_asmbl_SufBD_core"/>
</dbReference>
<dbReference type="EMBL" id="DWXG01000030">
    <property type="protein sequence ID" value="HJB97597.1"/>
    <property type="molecule type" value="Genomic_DNA"/>
</dbReference>
<dbReference type="GO" id="GO:0016226">
    <property type="term" value="P:iron-sulfur cluster assembly"/>
    <property type="evidence" value="ECO:0007669"/>
    <property type="project" value="InterPro"/>
</dbReference>
<reference evidence="3" key="2">
    <citation type="submission" date="2021-04" db="EMBL/GenBank/DDBJ databases">
        <authorList>
            <person name="Gilroy R."/>
        </authorList>
    </citation>
    <scope>NUCLEOTIDE SEQUENCE</scope>
    <source>
        <strain evidence="3">CHK185-1770</strain>
    </source>
</reference>
<feature type="domain" description="SUF system FeS cluster assembly SufBD core" evidence="2">
    <location>
        <begin position="85"/>
        <end position="303"/>
    </location>
</feature>
<dbReference type="InterPro" id="IPR037284">
    <property type="entry name" value="SUF_FeS_clus_asmbl_SufBD_sf"/>
</dbReference>
<evidence type="ECO:0000256" key="1">
    <source>
        <dbReference type="ARBA" id="ARBA00043967"/>
    </source>
</evidence>
<gene>
    <name evidence="3" type="ORF">H9710_03345</name>
</gene>
<reference evidence="3" key="1">
    <citation type="journal article" date="2021" name="PeerJ">
        <title>Extensive microbial diversity within the chicken gut microbiome revealed by metagenomics and culture.</title>
        <authorList>
            <person name="Gilroy R."/>
            <person name="Ravi A."/>
            <person name="Getino M."/>
            <person name="Pursley I."/>
            <person name="Horton D.L."/>
            <person name="Alikhan N.F."/>
            <person name="Baker D."/>
            <person name="Gharbi K."/>
            <person name="Hall N."/>
            <person name="Watson M."/>
            <person name="Adriaenssens E.M."/>
            <person name="Foster-Nyarko E."/>
            <person name="Jarju S."/>
            <person name="Secka A."/>
            <person name="Antonio M."/>
            <person name="Oren A."/>
            <person name="Chaudhuri R.R."/>
            <person name="La Ragione R."/>
            <person name="Hildebrand F."/>
            <person name="Pallen M.J."/>
        </authorList>
    </citation>
    <scope>NUCLEOTIDE SEQUENCE</scope>
    <source>
        <strain evidence="3">CHK185-1770</strain>
    </source>
</reference>
<dbReference type="Pfam" id="PF01458">
    <property type="entry name" value="SUFBD_core"/>
    <property type="match status" value="1"/>
</dbReference>
<evidence type="ECO:0000313" key="3">
    <source>
        <dbReference type="EMBL" id="HJB97597.1"/>
    </source>
</evidence>
<comment type="similarity">
    <text evidence="1">Belongs to the iron-sulfur cluster assembly SufBD family.</text>
</comment>
<evidence type="ECO:0000313" key="4">
    <source>
        <dbReference type="Proteomes" id="UP000826793"/>
    </source>
</evidence>
<dbReference type="Proteomes" id="UP000826793">
    <property type="component" value="Unassembled WGS sequence"/>
</dbReference>